<evidence type="ECO:0000313" key="2">
    <source>
        <dbReference type="EMBL" id="CAG9165211.1"/>
    </source>
</evidence>
<dbReference type="InterPro" id="IPR054024">
    <property type="entry name" value="DUF6946"/>
</dbReference>
<evidence type="ECO:0000259" key="1">
    <source>
        <dbReference type="Pfam" id="PF22187"/>
    </source>
</evidence>
<gene>
    <name evidence="2" type="ORF">LMG23992_00355</name>
</gene>
<proteinExistence type="predicted"/>
<feature type="domain" description="DUF6946" evidence="1">
    <location>
        <begin position="1"/>
        <end position="156"/>
    </location>
</feature>
<dbReference type="EMBL" id="CAJZAI010000001">
    <property type="protein sequence ID" value="CAG9165211.1"/>
    <property type="molecule type" value="Genomic_DNA"/>
</dbReference>
<sequence>MLLGIPEHQVALPGGSTKSQNDVWVLGKRDGELVSIAVEGKVAEPFDRTVAEWLERETPGKHVRLQFLGKTLGLSEMPSTIRYQLLHRTASAILEAERFNAAHALMLVHSFSQTHDWFEDYQAFAALFGIEAELNRVHRAKRVGKVTLHLGWVCGSAEYLGR</sequence>
<protein>
    <recommendedName>
        <fullName evidence="1">DUF6946 domain-containing protein</fullName>
    </recommendedName>
</protein>
<accession>A0ABM8WD53</accession>
<keyword evidence="3" id="KW-1185">Reference proteome</keyword>
<organism evidence="2 3">
    <name type="scientific">Cupriavidus laharis</name>
    <dbReference type="NCBI Taxonomy" id="151654"/>
    <lineage>
        <taxon>Bacteria</taxon>
        <taxon>Pseudomonadati</taxon>
        <taxon>Pseudomonadota</taxon>
        <taxon>Betaproteobacteria</taxon>
        <taxon>Burkholderiales</taxon>
        <taxon>Burkholderiaceae</taxon>
        <taxon>Cupriavidus</taxon>
    </lineage>
</organism>
<evidence type="ECO:0000313" key="3">
    <source>
        <dbReference type="Proteomes" id="UP000727654"/>
    </source>
</evidence>
<name>A0ABM8WD53_9BURK</name>
<dbReference type="Proteomes" id="UP000727654">
    <property type="component" value="Unassembled WGS sequence"/>
</dbReference>
<comment type="caution">
    <text evidence="2">The sequence shown here is derived from an EMBL/GenBank/DDBJ whole genome shotgun (WGS) entry which is preliminary data.</text>
</comment>
<dbReference type="Pfam" id="PF22187">
    <property type="entry name" value="DUF6946"/>
    <property type="match status" value="1"/>
</dbReference>
<reference evidence="2 3" key="1">
    <citation type="submission" date="2021-08" db="EMBL/GenBank/DDBJ databases">
        <authorList>
            <person name="Peeters C."/>
        </authorList>
    </citation>
    <scope>NUCLEOTIDE SEQUENCE [LARGE SCALE GENOMIC DNA]</scope>
    <source>
        <strain evidence="2 3">LMG 23992</strain>
    </source>
</reference>